<feature type="domain" description="Major facilitator superfamily (MFS) profile" evidence="5">
    <location>
        <begin position="17"/>
        <end position="238"/>
    </location>
</feature>
<dbReference type="RefSeq" id="WP_011930622.1">
    <property type="nucleotide sequence ID" value="NC_009468.1"/>
</dbReference>
<dbReference type="GO" id="GO:0022857">
    <property type="term" value="F:transmembrane transporter activity"/>
    <property type="evidence" value="ECO:0007669"/>
    <property type="project" value="InterPro"/>
</dbReference>
<dbReference type="PANTHER" id="PTHR42910">
    <property type="entry name" value="TRANSPORTER SCO4007-RELATED"/>
    <property type="match status" value="1"/>
</dbReference>
<sequence>MTGDACAVLEQPRNPSLSLQAAFGATVRLIVQPLFAGQMIVATVARDFSLGGAETGLTAAASLHGYAVGLVCLVPLADIIETRRFMIRLLAAEAVALLICATAQSFVVLLAAAFAAGTASCAIQVLIPLIATVTPDARRGWVVGNVVSGLMLGILLSRLLPAFISGSWGWRPFYAFAACATAVAIGIINTTAPEHRPRSRESWLRFMIRDRLPLIRFLRFDLGGPTPDENTIWLFGTN</sequence>
<feature type="transmembrane region" description="Helical" evidence="4">
    <location>
        <begin position="172"/>
        <end position="192"/>
    </location>
</feature>
<geneLocation type="plasmid" evidence="6 7">
    <name>pACRY02</name>
</geneLocation>
<protein>
    <submittedName>
        <fullName evidence="6">Arabinose efflux permease-like protein</fullName>
    </submittedName>
</protein>
<dbReference type="KEGG" id="acr:Acry_3426"/>
<keyword evidence="6" id="KW-0614">Plasmid</keyword>
<feature type="transmembrane region" description="Helical" evidence="4">
    <location>
        <begin position="140"/>
        <end position="160"/>
    </location>
</feature>
<dbReference type="AlphaFoldDB" id="A5FTV0"/>
<feature type="transmembrane region" description="Helical" evidence="4">
    <location>
        <begin position="89"/>
        <end position="107"/>
    </location>
</feature>
<evidence type="ECO:0000256" key="4">
    <source>
        <dbReference type="SAM" id="Phobius"/>
    </source>
</evidence>
<proteinExistence type="predicted"/>
<dbReference type="SUPFAM" id="SSF103473">
    <property type="entry name" value="MFS general substrate transporter"/>
    <property type="match status" value="1"/>
</dbReference>
<evidence type="ECO:0000313" key="6">
    <source>
        <dbReference type="EMBL" id="ABQ29032.1"/>
    </source>
</evidence>
<dbReference type="PANTHER" id="PTHR42910:SF1">
    <property type="entry name" value="MAJOR FACILITATOR SUPERFAMILY (MFS) PROFILE DOMAIN-CONTAINING PROTEIN"/>
    <property type="match status" value="1"/>
</dbReference>
<dbReference type="InterPro" id="IPR011701">
    <property type="entry name" value="MFS"/>
</dbReference>
<reference evidence="6 7" key="1">
    <citation type="submission" date="2007-05" db="EMBL/GenBank/DDBJ databases">
        <title>Complete sequence of plasmid2 pACRY02 of Acidiphilium cryptum JF-5.</title>
        <authorList>
            <consortium name="US DOE Joint Genome Institute"/>
            <person name="Copeland A."/>
            <person name="Lucas S."/>
            <person name="Lapidus A."/>
            <person name="Barry K."/>
            <person name="Detter J.C."/>
            <person name="Glavina del Rio T."/>
            <person name="Hammon N."/>
            <person name="Israni S."/>
            <person name="Dalin E."/>
            <person name="Tice H."/>
            <person name="Pitluck S."/>
            <person name="Sims D."/>
            <person name="Brettin T."/>
            <person name="Bruce D."/>
            <person name="Han C."/>
            <person name="Schmutz J."/>
            <person name="Larimer F."/>
            <person name="Land M."/>
            <person name="Hauser L."/>
            <person name="Kyrpides N."/>
            <person name="Kim E."/>
            <person name="Magnuson T."/>
            <person name="Richardson P."/>
        </authorList>
    </citation>
    <scope>NUCLEOTIDE SEQUENCE [LARGE SCALE GENOMIC DNA]</scope>
    <source>
        <strain evidence="6 7">JF-5</strain>
        <plasmid evidence="7">Plasmid pACRY02</plasmid>
    </source>
</reference>
<evidence type="ECO:0000256" key="1">
    <source>
        <dbReference type="ARBA" id="ARBA00022692"/>
    </source>
</evidence>
<dbReference type="HOGENOM" id="CLU_1163879_0_0_5"/>
<dbReference type="Proteomes" id="UP000000245">
    <property type="component" value="Plasmid pACRY02"/>
</dbReference>
<evidence type="ECO:0000256" key="3">
    <source>
        <dbReference type="ARBA" id="ARBA00023136"/>
    </source>
</evidence>
<feature type="transmembrane region" description="Helical" evidence="4">
    <location>
        <begin position="113"/>
        <end position="133"/>
    </location>
</feature>
<evidence type="ECO:0000313" key="7">
    <source>
        <dbReference type="Proteomes" id="UP000000245"/>
    </source>
</evidence>
<dbReference type="PROSITE" id="PS50850">
    <property type="entry name" value="MFS"/>
    <property type="match status" value="1"/>
</dbReference>
<accession>A5FTV0</accession>
<feature type="transmembrane region" description="Helical" evidence="4">
    <location>
        <begin position="57"/>
        <end position="77"/>
    </location>
</feature>
<evidence type="ECO:0000256" key="2">
    <source>
        <dbReference type="ARBA" id="ARBA00022989"/>
    </source>
</evidence>
<gene>
    <name evidence="6" type="ordered locus">Acry_3426</name>
</gene>
<keyword evidence="3 4" id="KW-0472">Membrane</keyword>
<dbReference type="EMBL" id="CP000690">
    <property type="protein sequence ID" value="ABQ29032.1"/>
    <property type="molecule type" value="Genomic_DNA"/>
</dbReference>
<feature type="transmembrane region" description="Helical" evidence="4">
    <location>
        <begin position="21"/>
        <end position="45"/>
    </location>
</feature>
<dbReference type="InterPro" id="IPR036259">
    <property type="entry name" value="MFS_trans_sf"/>
</dbReference>
<keyword evidence="2 4" id="KW-1133">Transmembrane helix</keyword>
<dbReference type="Pfam" id="PF07690">
    <property type="entry name" value="MFS_1"/>
    <property type="match status" value="1"/>
</dbReference>
<keyword evidence="1 4" id="KW-0812">Transmembrane</keyword>
<name>A5FTV0_ACICJ</name>
<evidence type="ECO:0000259" key="5">
    <source>
        <dbReference type="PROSITE" id="PS50850"/>
    </source>
</evidence>
<dbReference type="Gene3D" id="1.20.1250.20">
    <property type="entry name" value="MFS general substrate transporter like domains"/>
    <property type="match status" value="1"/>
</dbReference>
<keyword evidence="7" id="KW-1185">Reference proteome</keyword>
<dbReference type="InterPro" id="IPR020846">
    <property type="entry name" value="MFS_dom"/>
</dbReference>
<organism evidence="6 7">
    <name type="scientific">Acidiphilium cryptum (strain JF-5)</name>
    <dbReference type="NCBI Taxonomy" id="349163"/>
    <lineage>
        <taxon>Bacteria</taxon>
        <taxon>Pseudomonadati</taxon>
        <taxon>Pseudomonadota</taxon>
        <taxon>Alphaproteobacteria</taxon>
        <taxon>Acetobacterales</taxon>
        <taxon>Acidocellaceae</taxon>
        <taxon>Acidiphilium</taxon>
    </lineage>
</organism>